<evidence type="ECO:0000313" key="6">
    <source>
        <dbReference type="EMBL" id="MDT0382371.1"/>
    </source>
</evidence>
<proteinExistence type="inferred from homology"/>
<name>A0ABU2P0K2_9ACTN</name>
<feature type="transmembrane region" description="Helical" evidence="3">
    <location>
        <begin position="74"/>
        <end position="94"/>
    </location>
</feature>
<dbReference type="Proteomes" id="UP001183414">
    <property type="component" value="Unassembled WGS sequence"/>
</dbReference>
<feature type="domain" description="LytR/CpsA/Psr regulator C-terminal" evidence="5">
    <location>
        <begin position="435"/>
        <end position="529"/>
    </location>
</feature>
<dbReference type="Gene3D" id="3.30.70.2390">
    <property type="match status" value="1"/>
</dbReference>
<evidence type="ECO:0000256" key="1">
    <source>
        <dbReference type="ARBA" id="ARBA00006068"/>
    </source>
</evidence>
<feature type="domain" description="Cell envelope-related transcriptional attenuator" evidence="4">
    <location>
        <begin position="157"/>
        <end position="317"/>
    </location>
</feature>
<dbReference type="Pfam" id="PF03816">
    <property type="entry name" value="LytR_cpsA_psr"/>
    <property type="match status" value="1"/>
</dbReference>
<reference evidence="7" key="1">
    <citation type="submission" date="2023-07" db="EMBL/GenBank/DDBJ databases">
        <title>30 novel species of actinomycetes from the DSMZ collection.</title>
        <authorList>
            <person name="Nouioui I."/>
        </authorList>
    </citation>
    <scope>NUCLEOTIDE SEQUENCE [LARGE SCALE GENOMIC DNA]</scope>
    <source>
        <strain evidence="7">DSM 42041</strain>
    </source>
</reference>
<feature type="compositionally biased region" description="Basic and acidic residues" evidence="2">
    <location>
        <begin position="400"/>
        <end position="417"/>
    </location>
</feature>
<evidence type="ECO:0000259" key="5">
    <source>
        <dbReference type="Pfam" id="PF13399"/>
    </source>
</evidence>
<protein>
    <submittedName>
        <fullName evidence="6">LCP family protein</fullName>
    </submittedName>
</protein>
<gene>
    <name evidence="6" type="ORF">RM572_26785</name>
</gene>
<dbReference type="NCBIfam" id="TIGR00350">
    <property type="entry name" value="lytR_cpsA_psr"/>
    <property type="match status" value="1"/>
</dbReference>
<feature type="region of interest" description="Disordered" evidence="2">
    <location>
        <begin position="1"/>
        <end position="67"/>
    </location>
</feature>
<evidence type="ECO:0000256" key="3">
    <source>
        <dbReference type="SAM" id="Phobius"/>
    </source>
</evidence>
<keyword evidence="3" id="KW-0812">Transmembrane</keyword>
<dbReference type="Gene3D" id="3.40.630.190">
    <property type="entry name" value="LCP protein"/>
    <property type="match status" value="1"/>
</dbReference>
<dbReference type="Pfam" id="PF13399">
    <property type="entry name" value="LytR_C"/>
    <property type="match status" value="1"/>
</dbReference>
<evidence type="ECO:0000313" key="7">
    <source>
        <dbReference type="Proteomes" id="UP001183414"/>
    </source>
</evidence>
<comment type="similarity">
    <text evidence="1">Belongs to the LytR/CpsA/Psr (LCP) family.</text>
</comment>
<dbReference type="InterPro" id="IPR004474">
    <property type="entry name" value="LytR_CpsA_psr"/>
</dbReference>
<feature type="compositionally biased region" description="Low complexity" evidence="2">
    <location>
        <begin position="418"/>
        <end position="432"/>
    </location>
</feature>
<feature type="region of interest" description="Disordered" evidence="2">
    <location>
        <begin position="400"/>
        <end position="433"/>
    </location>
</feature>
<evidence type="ECO:0000256" key="2">
    <source>
        <dbReference type="SAM" id="MobiDB-lite"/>
    </source>
</evidence>
<comment type="caution">
    <text evidence="6">The sequence shown here is derived from an EMBL/GenBank/DDBJ whole genome shotgun (WGS) entry which is preliminary data.</text>
</comment>
<organism evidence="6 7">
    <name type="scientific">Streptomyces hazeniae</name>
    <dbReference type="NCBI Taxonomy" id="3075538"/>
    <lineage>
        <taxon>Bacteria</taxon>
        <taxon>Bacillati</taxon>
        <taxon>Actinomycetota</taxon>
        <taxon>Actinomycetes</taxon>
        <taxon>Kitasatosporales</taxon>
        <taxon>Streptomycetaceae</taxon>
        <taxon>Streptomyces</taxon>
    </lineage>
</organism>
<feature type="compositionally biased region" description="Gly residues" evidence="2">
    <location>
        <begin position="48"/>
        <end position="64"/>
    </location>
</feature>
<dbReference type="InterPro" id="IPR050922">
    <property type="entry name" value="LytR/CpsA/Psr_CW_biosynth"/>
</dbReference>
<dbReference type="PANTHER" id="PTHR33392:SF6">
    <property type="entry name" value="POLYISOPRENYL-TEICHOIC ACID--PEPTIDOGLYCAN TEICHOIC ACID TRANSFERASE TAGU"/>
    <property type="match status" value="1"/>
</dbReference>
<feature type="compositionally biased region" description="Basic and acidic residues" evidence="2">
    <location>
        <begin position="30"/>
        <end position="46"/>
    </location>
</feature>
<evidence type="ECO:0000259" key="4">
    <source>
        <dbReference type="Pfam" id="PF03816"/>
    </source>
</evidence>
<sequence>MRQQDDIRHSRRRSGAPSAGDLGWDDGLYDDARRPPHPRSGDHDDTGEPGGPGEDSGEISGGGPKRPRRRTLRWIAIGLAVLVLVTAGGGYLYYQYLNGNLRTGERSASDSGLTAPGPNAQGDTPLNILVLGSDSRNSDANLELGGSRDSVGQKPLADVQMLLHISADRSNASMISIPRDTRVDIPECTDADTGKTYPETNGLINTTLGRGGPGCTLATWEKLTGVYIHHWVTVDFAGVVAMADAVGGVEVCVEHNVWDRPLPGAGGGSGLKLTAGTHEIKGETALQWLRTRHAFHSDIGRAKAQHMYLNSMLRKLKSQNVFTDTGRLLDLAESATKALTVSNEIGSVKDLYNVGIQFKNVPTDRVTMATMPTVQDPSNPNHLLPGEEASHVWAMLRDDVPLDGNGEKADEKGDDGKAPGAGASEGPEAQPASAIPVRVLNGTGSDGEPAVDGRAGSVTQQLQAAGFGQAATVATPQPQADTTLTYPESGGAQSRADALSVAKELRVPEDAVKASSQVQSVTLVVGDDWREGTSYEAPDAGSVPDSADPLNASDDSGTCMPVYEPYRW</sequence>
<accession>A0ABU2P0K2</accession>
<dbReference type="PANTHER" id="PTHR33392">
    <property type="entry name" value="POLYISOPRENYL-TEICHOIC ACID--PEPTIDOGLYCAN TEICHOIC ACID TRANSFERASE TAGU"/>
    <property type="match status" value="1"/>
</dbReference>
<dbReference type="InterPro" id="IPR027381">
    <property type="entry name" value="LytR/CpsA/Psr_C"/>
</dbReference>
<keyword evidence="3" id="KW-0472">Membrane</keyword>
<feature type="region of interest" description="Disordered" evidence="2">
    <location>
        <begin position="531"/>
        <end position="558"/>
    </location>
</feature>
<dbReference type="EMBL" id="JAVREQ010000035">
    <property type="protein sequence ID" value="MDT0382371.1"/>
    <property type="molecule type" value="Genomic_DNA"/>
</dbReference>
<dbReference type="RefSeq" id="WP_311675963.1">
    <property type="nucleotide sequence ID" value="NZ_JAVREQ010000035.1"/>
</dbReference>
<keyword evidence="7" id="KW-1185">Reference proteome</keyword>
<feature type="region of interest" description="Disordered" evidence="2">
    <location>
        <begin position="104"/>
        <end position="124"/>
    </location>
</feature>
<keyword evidence="3" id="KW-1133">Transmembrane helix</keyword>